<comment type="caution">
    <text evidence="7">The sequence shown here is derived from an EMBL/GenBank/DDBJ whole genome shotgun (WGS) entry which is preliminary data.</text>
</comment>
<gene>
    <name evidence="7" type="ORF">VCB98_04225</name>
</gene>
<keyword evidence="5 7" id="KW-0067">ATP-binding</keyword>
<feature type="domain" description="ABC transporter" evidence="6">
    <location>
        <begin position="2"/>
        <end position="232"/>
    </location>
</feature>
<evidence type="ECO:0000313" key="7">
    <source>
        <dbReference type="EMBL" id="MEA5445024.1"/>
    </source>
</evidence>
<reference evidence="7 8" key="1">
    <citation type="submission" date="2023-12" db="EMBL/GenBank/DDBJ databases">
        <title>Whole-genome sequencing of halo(alkali)philic microorganisms from hypersaline lakes.</title>
        <authorList>
            <person name="Sorokin D.Y."/>
            <person name="Merkel A.Y."/>
            <person name="Messina E."/>
            <person name="Yakimov M."/>
        </authorList>
    </citation>
    <scope>NUCLEOTIDE SEQUENCE [LARGE SCALE GENOMIC DNA]</scope>
    <source>
        <strain evidence="7 8">AB-CW1</strain>
    </source>
</reference>
<dbReference type="Gene3D" id="3.40.50.300">
    <property type="entry name" value="P-loop containing nucleotide triphosphate hydrolases"/>
    <property type="match status" value="1"/>
</dbReference>
<dbReference type="GO" id="GO:0016887">
    <property type="term" value="F:ATP hydrolysis activity"/>
    <property type="evidence" value="ECO:0007669"/>
    <property type="project" value="InterPro"/>
</dbReference>
<dbReference type="EMBL" id="JAYGII010000005">
    <property type="protein sequence ID" value="MEA5445024.1"/>
    <property type="molecule type" value="Genomic_DNA"/>
</dbReference>
<dbReference type="Pfam" id="PF00005">
    <property type="entry name" value="ABC_tran"/>
    <property type="match status" value="1"/>
</dbReference>
<evidence type="ECO:0000256" key="2">
    <source>
        <dbReference type="ARBA" id="ARBA00022448"/>
    </source>
</evidence>
<evidence type="ECO:0000256" key="5">
    <source>
        <dbReference type="ARBA" id="ARBA00022840"/>
    </source>
</evidence>
<dbReference type="SMART" id="SM00382">
    <property type="entry name" value="AAA"/>
    <property type="match status" value="1"/>
</dbReference>
<accession>A0AAP6JF70</accession>
<dbReference type="InterPro" id="IPR050763">
    <property type="entry name" value="ABC_transporter_ATP-binding"/>
</dbReference>
<dbReference type="PANTHER" id="PTHR42711">
    <property type="entry name" value="ABC TRANSPORTER ATP-BINDING PROTEIN"/>
    <property type="match status" value="1"/>
</dbReference>
<dbReference type="Proteomes" id="UP001302316">
    <property type="component" value="Unassembled WGS sequence"/>
</dbReference>
<dbReference type="PANTHER" id="PTHR42711:SF5">
    <property type="entry name" value="ABC TRANSPORTER ATP-BINDING PROTEIN NATA"/>
    <property type="match status" value="1"/>
</dbReference>
<keyword evidence="3" id="KW-0536">Nodulation</keyword>
<evidence type="ECO:0000256" key="1">
    <source>
        <dbReference type="ARBA" id="ARBA00005417"/>
    </source>
</evidence>
<dbReference type="GO" id="GO:0005524">
    <property type="term" value="F:ATP binding"/>
    <property type="evidence" value="ECO:0007669"/>
    <property type="project" value="UniProtKB-KW"/>
</dbReference>
<dbReference type="InterPro" id="IPR003439">
    <property type="entry name" value="ABC_transporter-like_ATP-bd"/>
</dbReference>
<organism evidence="7 8">
    <name type="scientific">Natronospira elongata</name>
    <dbReference type="NCBI Taxonomy" id="3110268"/>
    <lineage>
        <taxon>Bacteria</taxon>
        <taxon>Pseudomonadati</taxon>
        <taxon>Pseudomonadota</taxon>
        <taxon>Gammaproteobacteria</taxon>
        <taxon>Natronospirales</taxon>
        <taxon>Natronospiraceae</taxon>
        <taxon>Natronospira</taxon>
    </lineage>
</organism>
<dbReference type="InterPro" id="IPR027417">
    <property type="entry name" value="P-loop_NTPase"/>
</dbReference>
<sequence>MIEANGLQKRFGDVEAVRDVSLRAEDGRITGLLGPNGAGKSTSLRMISTAIRPDAGQIRVDGINVVDAPQQARLAMGVMPHNAGLYPRLSGRENIRYFGRLNGIDRESLDARIEHLAERLDMKAFVDRPAKGYSQGQKLKTALARSIVHNPRNLILDEPTSGLDVMATRALRDLIRDLRQDGFCILFSSHVMQEVAALCDQIVIIAHGQVVARGEPDQLRQAMGSEDLEEVFVRAIAKAEAPQTADAGEQS</sequence>
<proteinExistence type="inferred from homology"/>
<evidence type="ECO:0000256" key="4">
    <source>
        <dbReference type="ARBA" id="ARBA00022741"/>
    </source>
</evidence>
<comment type="similarity">
    <text evidence="1">Belongs to the ABC transporter superfamily.</text>
</comment>
<evidence type="ECO:0000313" key="8">
    <source>
        <dbReference type="Proteomes" id="UP001302316"/>
    </source>
</evidence>
<keyword evidence="2" id="KW-0813">Transport</keyword>
<dbReference type="AlphaFoldDB" id="A0AAP6JF70"/>
<dbReference type="InterPro" id="IPR003593">
    <property type="entry name" value="AAA+_ATPase"/>
</dbReference>
<evidence type="ECO:0000256" key="3">
    <source>
        <dbReference type="ARBA" id="ARBA00022458"/>
    </source>
</evidence>
<dbReference type="PROSITE" id="PS50893">
    <property type="entry name" value="ABC_TRANSPORTER_2"/>
    <property type="match status" value="1"/>
</dbReference>
<keyword evidence="4" id="KW-0547">Nucleotide-binding</keyword>
<evidence type="ECO:0000259" key="6">
    <source>
        <dbReference type="PROSITE" id="PS50893"/>
    </source>
</evidence>
<name>A0AAP6JF70_9GAMM</name>
<protein>
    <submittedName>
        <fullName evidence="7">ATP-binding cassette domain-containing protein</fullName>
    </submittedName>
</protein>
<keyword evidence="8" id="KW-1185">Reference proteome</keyword>
<dbReference type="RefSeq" id="WP_346050648.1">
    <property type="nucleotide sequence ID" value="NZ_JAYGII010000005.1"/>
</dbReference>
<dbReference type="SUPFAM" id="SSF52540">
    <property type="entry name" value="P-loop containing nucleoside triphosphate hydrolases"/>
    <property type="match status" value="1"/>
</dbReference>